<evidence type="ECO:0000256" key="4">
    <source>
        <dbReference type="SAM" id="MobiDB-lite"/>
    </source>
</evidence>
<comment type="catalytic activity">
    <reaction evidence="3">
        <text>(R)-mevalonate + 2 NAD(+) + CoA = (3S)-3-hydroxy-3-methylglutaryl-CoA + 2 NADH + 2 H(+)</text>
        <dbReference type="Rhea" id="RHEA:14833"/>
        <dbReference type="ChEBI" id="CHEBI:15378"/>
        <dbReference type="ChEBI" id="CHEBI:36464"/>
        <dbReference type="ChEBI" id="CHEBI:43074"/>
        <dbReference type="ChEBI" id="CHEBI:57287"/>
        <dbReference type="ChEBI" id="CHEBI:57540"/>
        <dbReference type="ChEBI" id="CHEBI:57945"/>
        <dbReference type="EC" id="1.1.1.88"/>
    </reaction>
</comment>
<feature type="region of interest" description="Disordered" evidence="4">
    <location>
        <begin position="1"/>
        <end position="23"/>
    </location>
</feature>
<keyword evidence="2 3" id="KW-0560">Oxidoreductase</keyword>
<name>A0A328C648_9DELT</name>
<dbReference type="EC" id="1.1.1.88" evidence="3"/>
<evidence type="ECO:0000256" key="2">
    <source>
        <dbReference type="ARBA" id="ARBA00023002"/>
    </source>
</evidence>
<dbReference type="SUPFAM" id="SSF55035">
    <property type="entry name" value="NAD-binding domain of HMG-CoA reductase"/>
    <property type="match status" value="1"/>
</dbReference>
<dbReference type="OrthoDB" id="9764892at2"/>
<dbReference type="AlphaFoldDB" id="A0A328C648"/>
<evidence type="ECO:0000313" key="5">
    <source>
        <dbReference type="EMBL" id="RAL22466.1"/>
    </source>
</evidence>
<dbReference type="PANTHER" id="PTHR10572">
    <property type="entry name" value="3-HYDROXY-3-METHYLGLUTARYL-COENZYME A REDUCTASE"/>
    <property type="match status" value="1"/>
</dbReference>
<sequence length="454" mass="48837">MLETRQQQRDSEVKHHDESERPSSRIAGFYRMSTRERVDLLVERGVIDAQDAALLRSHGGGLDAQMANQMVENAIGVLELPLGLGLNFKVNGRDYLVPMAVEEPSIIAAVSHVAKIARGAGGFEARAEGNVMIGQVQVVGCEDWEAARAAIEAHRDELVAAANALQPNMAARGGGVTGLEVRLIDEGNYQRMLVVHLFIDCCDAMGANAINSVAEGMAPRIEELSGGRVFLRILSNLADRRKVRASCRIPFSELAWKEFSGREVAEGIVLASEFAEVDPYRAATHNKGIMNGIGAVCIATGNDWRALEAGAHAYCARDGRYRPMAIWRIEGEALVGVLEIPIQVGTVGGPIRLHPTVQLAHKILRIEGAAELAEVMGAVGLAQNMGALKALATEGIQRGHMSLHARSVAATAGAKPEELDRVVERLIEDGEIKVHRAREILLAMRASGELEAAG</sequence>
<accession>A0A328C648</accession>
<dbReference type="RefSeq" id="WP_111730038.1">
    <property type="nucleotide sequence ID" value="NZ_QHKO01000004.1"/>
</dbReference>
<evidence type="ECO:0000256" key="3">
    <source>
        <dbReference type="RuleBase" id="RU361219"/>
    </source>
</evidence>
<dbReference type="PROSITE" id="PS01192">
    <property type="entry name" value="HMG_COA_REDUCTASE_3"/>
    <property type="match status" value="1"/>
</dbReference>
<dbReference type="InterPro" id="IPR023074">
    <property type="entry name" value="HMG_CoA_Rdtase_cat_sf"/>
</dbReference>
<dbReference type="Gene3D" id="3.90.770.10">
    <property type="entry name" value="3-hydroxy-3-methylglutaryl-coenzyme A Reductase, Chain A, domain 2"/>
    <property type="match status" value="2"/>
</dbReference>
<keyword evidence="3" id="KW-0520">NAD</keyword>
<gene>
    <name evidence="5" type="ORF">DL240_11515</name>
</gene>
<dbReference type="InterPro" id="IPR009029">
    <property type="entry name" value="HMG_CoA_Rdtase_sub-bd_dom_sf"/>
</dbReference>
<dbReference type="Pfam" id="PF00368">
    <property type="entry name" value="HMG-CoA_red"/>
    <property type="match status" value="1"/>
</dbReference>
<evidence type="ECO:0000256" key="1">
    <source>
        <dbReference type="ARBA" id="ARBA00007661"/>
    </source>
</evidence>
<dbReference type="PRINTS" id="PR00071">
    <property type="entry name" value="HMGCOARDTASE"/>
</dbReference>
<dbReference type="InterPro" id="IPR009023">
    <property type="entry name" value="HMG_CoA_Rdtase_NAD(P)-bd_sf"/>
</dbReference>
<dbReference type="PANTHER" id="PTHR10572:SF24">
    <property type="entry name" value="3-HYDROXY-3-METHYLGLUTARYL-COENZYME A REDUCTASE"/>
    <property type="match status" value="1"/>
</dbReference>
<comment type="pathway">
    <text evidence="3">Metabolic intermediate metabolism; (R)-mevalonate degradation; (S)-3-hydroxy-3-methylglutaryl-CoA from (R)-mevalonate: step 1/1.</text>
</comment>
<proteinExistence type="inferred from homology"/>
<dbReference type="GO" id="GO:0140643">
    <property type="term" value="F:hydroxymethylglutaryl-CoA reductase (NADH) activity"/>
    <property type="evidence" value="ECO:0007669"/>
    <property type="project" value="UniProtKB-EC"/>
</dbReference>
<dbReference type="EMBL" id="QHKO01000004">
    <property type="protein sequence ID" value="RAL22466.1"/>
    <property type="molecule type" value="Genomic_DNA"/>
</dbReference>
<reference evidence="5 6" key="1">
    <citation type="submission" date="2018-05" db="EMBL/GenBank/DDBJ databases">
        <title>Lujinxingia marina gen. nov. sp. nov., a new facultative anaerobic member of the class Deltaproteobacteria, and proposal of Lujinxingaceae fam. nov.</title>
        <authorList>
            <person name="Li C.-M."/>
        </authorList>
    </citation>
    <scope>NUCLEOTIDE SEQUENCE [LARGE SCALE GENOMIC DNA]</scope>
    <source>
        <strain evidence="5 6">B210</strain>
    </source>
</reference>
<dbReference type="InterPro" id="IPR004553">
    <property type="entry name" value="HMG_CoA_Rdtase_bac-typ"/>
</dbReference>
<comment type="similarity">
    <text evidence="1 3">Belongs to the HMG-CoA reductase family.</text>
</comment>
<dbReference type="GO" id="GO:0004420">
    <property type="term" value="F:hydroxymethylglutaryl-CoA reductase (NADPH) activity"/>
    <property type="evidence" value="ECO:0007669"/>
    <property type="project" value="InterPro"/>
</dbReference>
<dbReference type="CDD" id="cd00644">
    <property type="entry name" value="HMG-CoA_reductase_classII"/>
    <property type="match status" value="1"/>
</dbReference>
<dbReference type="NCBIfam" id="TIGR00532">
    <property type="entry name" value="HMG_CoA_R_NAD"/>
    <property type="match status" value="1"/>
</dbReference>
<dbReference type="Proteomes" id="UP000249169">
    <property type="component" value="Unassembled WGS sequence"/>
</dbReference>
<comment type="caution">
    <text evidence="5">The sequence shown here is derived from an EMBL/GenBank/DDBJ whole genome shotgun (WGS) entry which is preliminary data.</text>
</comment>
<dbReference type="PROSITE" id="PS50065">
    <property type="entry name" value="HMG_COA_REDUCTASE_4"/>
    <property type="match status" value="1"/>
</dbReference>
<evidence type="ECO:0000313" key="6">
    <source>
        <dbReference type="Proteomes" id="UP000249169"/>
    </source>
</evidence>
<dbReference type="GO" id="GO:0015936">
    <property type="term" value="P:coenzyme A metabolic process"/>
    <property type="evidence" value="ECO:0007669"/>
    <property type="project" value="InterPro"/>
</dbReference>
<dbReference type="UniPathway" id="UPA00257">
    <property type="reaction ID" value="UER00367"/>
</dbReference>
<dbReference type="Gene3D" id="1.10.8.660">
    <property type="match status" value="1"/>
</dbReference>
<keyword evidence="6" id="KW-1185">Reference proteome</keyword>
<organism evidence="5 6">
    <name type="scientific">Lujinxingia litoralis</name>
    <dbReference type="NCBI Taxonomy" id="2211119"/>
    <lineage>
        <taxon>Bacteria</taxon>
        <taxon>Deltaproteobacteria</taxon>
        <taxon>Bradymonadales</taxon>
        <taxon>Lujinxingiaceae</taxon>
        <taxon>Lujinxingia</taxon>
    </lineage>
</organism>
<dbReference type="InterPro" id="IPR023076">
    <property type="entry name" value="HMG_CoA_Rdtase_CS"/>
</dbReference>
<dbReference type="InterPro" id="IPR002202">
    <property type="entry name" value="HMG_CoA_Rdtase"/>
</dbReference>
<protein>
    <recommendedName>
        <fullName evidence="3">3-hydroxy-3-methylglutaryl coenzyme A reductase</fullName>
        <shortName evidence="3">HMG-CoA reductase</shortName>
        <ecNumber evidence="3">1.1.1.88</ecNumber>
    </recommendedName>
</protein>
<dbReference type="SUPFAM" id="SSF56542">
    <property type="entry name" value="Substrate-binding domain of HMG-CoA reductase"/>
    <property type="match status" value="1"/>
</dbReference>